<feature type="chain" id="PRO_5025539840" evidence="7">
    <location>
        <begin position="25"/>
        <end position="93"/>
    </location>
</feature>
<dbReference type="GO" id="GO:0005789">
    <property type="term" value="C:endoplasmic reticulum membrane"/>
    <property type="evidence" value="ECO:0007669"/>
    <property type="project" value="UniProtKB-SubCell"/>
</dbReference>
<dbReference type="AlphaFoldDB" id="A0A6A6ULG4"/>
<keyword evidence="5 6" id="KW-0472">Membrane</keyword>
<dbReference type="Proteomes" id="UP000799302">
    <property type="component" value="Unassembled WGS sequence"/>
</dbReference>
<dbReference type="EMBL" id="MU004232">
    <property type="protein sequence ID" value="KAF2672516.1"/>
    <property type="molecule type" value="Genomic_DNA"/>
</dbReference>
<dbReference type="InterPro" id="IPR024512">
    <property type="entry name" value="Ser_palmitoyltrfase_ssu-like"/>
</dbReference>
<evidence type="ECO:0000256" key="3">
    <source>
        <dbReference type="ARBA" id="ARBA00022824"/>
    </source>
</evidence>
<evidence type="ECO:0000256" key="7">
    <source>
        <dbReference type="SAM" id="SignalP"/>
    </source>
</evidence>
<feature type="signal peptide" evidence="7">
    <location>
        <begin position="1"/>
        <end position="24"/>
    </location>
</feature>
<feature type="transmembrane region" description="Helical" evidence="6">
    <location>
        <begin position="53"/>
        <end position="74"/>
    </location>
</feature>
<comment type="subcellular location">
    <subcellularLocation>
        <location evidence="1">Endoplasmic reticulum membrane</location>
        <topology evidence="1">Multi-pass membrane protein</topology>
    </subcellularLocation>
</comment>
<evidence type="ECO:0000256" key="1">
    <source>
        <dbReference type="ARBA" id="ARBA00004477"/>
    </source>
</evidence>
<keyword evidence="9" id="KW-1185">Reference proteome</keyword>
<evidence type="ECO:0000256" key="6">
    <source>
        <dbReference type="SAM" id="Phobius"/>
    </source>
</evidence>
<dbReference type="OrthoDB" id="202672at2759"/>
<protein>
    <submittedName>
        <fullName evidence="8">Uncharacterized protein</fullName>
    </submittedName>
</protein>
<sequence>MLNPTTITLLLISLALLPAFFVKSDPLVAWLKRKRYQYEVTVPLYMLTPTEQFIFNSLLFLCLAIMFIAAGLYLPDHIMKISGRVYYYVNGDS</sequence>
<proteinExistence type="predicted"/>
<organism evidence="8 9">
    <name type="scientific">Microthyrium microscopicum</name>
    <dbReference type="NCBI Taxonomy" id="703497"/>
    <lineage>
        <taxon>Eukaryota</taxon>
        <taxon>Fungi</taxon>
        <taxon>Dikarya</taxon>
        <taxon>Ascomycota</taxon>
        <taxon>Pezizomycotina</taxon>
        <taxon>Dothideomycetes</taxon>
        <taxon>Dothideomycetes incertae sedis</taxon>
        <taxon>Microthyriales</taxon>
        <taxon>Microthyriaceae</taxon>
        <taxon>Microthyrium</taxon>
    </lineage>
</organism>
<keyword evidence="2 6" id="KW-0812">Transmembrane</keyword>
<reference evidence="8" key="1">
    <citation type="journal article" date="2020" name="Stud. Mycol.">
        <title>101 Dothideomycetes genomes: a test case for predicting lifestyles and emergence of pathogens.</title>
        <authorList>
            <person name="Haridas S."/>
            <person name="Albert R."/>
            <person name="Binder M."/>
            <person name="Bloem J."/>
            <person name="Labutti K."/>
            <person name="Salamov A."/>
            <person name="Andreopoulos B."/>
            <person name="Baker S."/>
            <person name="Barry K."/>
            <person name="Bills G."/>
            <person name="Bluhm B."/>
            <person name="Cannon C."/>
            <person name="Castanera R."/>
            <person name="Culley D."/>
            <person name="Daum C."/>
            <person name="Ezra D."/>
            <person name="Gonzalez J."/>
            <person name="Henrissat B."/>
            <person name="Kuo A."/>
            <person name="Liang C."/>
            <person name="Lipzen A."/>
            <person name="Lutzoni F."/>
            <person name="Magnuson J."/>
            <person name="Mondo S."/>
            <person name="Nolan M."/>
            <person name="Ohm R."/>
            <person name="Pangilinan J."/>
            <person name="Park H.-J."/>
            <person name="Ramirez L."/>
            <person name="Alfaro M."/>
            <person name="Sun H."/>
            <person name="Tritt A."/>
            <person name="Yoshinaga Y."/>
            <person name="Zwiers L.-H."/>
            <person name="Turgeon B."/>
            <person name="Goodwin S."/>
            <person name="Spatafora J."/>
            <person name="Crous P."/>
            <person name="Grigoriev I."/>
        </authorList>
    </citation>
    <scope>NUCLEOTIDE SEQUENCE</scope>
    <source>
        <strain evidence="8">CBS 115976</strain>
    </source>
</reference>
<evidence type="ECO:0000313" key="9">
    <source>
        <dbReference type="Proteomes" id="UP000799302"/>
    </source>
</evidence>
<accession>A0A6A6ULG4</accession>
<evidence type="ECO:0000256" key="2">
    <source>
        <dbReference type="ARBA" id="ARBA00022692"/>
    </source>
</evidence>
<name>A0A6A6ULG4_9PEZI</name>
<evidence type="ECO:0000256" key="4">
    <source>
        <dbReference type="ARBA" id="ARBA00022989"/>
    </source>
</evidence>
<dbReference type="Pfam" id="PF11779">
    <property type="entry name" value="SPT_ssu-like"/>
    <property type="match status" value="1"/>
</dbReference>
<keyword evidence="7" id="KW-0732">Signal</keyword>
<keyword evidence="3" id="KW-0256">Endoplasmic reticulum</keyword>
<evidence type="ECO:0000256" key="5">
    <source>
        <dbReference type="ARBA" id="ARBA00023136"/>
    </source>
</evidence>
<gene>
    <name evidence="8" type="ORF">BT63DRAFT_422965</name>
</gene>
<keyword evidence="4 6" id="KW-1133">Transmembrane helix</keyword>
<evidence type="ECO:0000313" key="8">
    <source>
        <dbReference type="EMBL" id="KAF2672516.1"/>
    </source>
</evidence>